<evidence type="ECO:0000313" key="2">
    <source>
        <dbReference type="Proteomes" id="UP000824145"/>
    </source>
</evidence>
<reference evidence="1" key="2">
    <citation type="journal article" date="2021" name="PeerJ">
        <title>Extensive microbial diversity within the chicken gut microbiome revealed by metagenomics and culture.</title>
        <authorList>
            <person name="Gilroy R."/>
            <person name="Ravi A."/>
            <person name="Getino M."/>
            <person name="Pursley I."/>
            <person name="Horton D.L."/>
            <person name="Alikhan N.F."/>
            <person name="Baker D."/>
            <person name="Gharbi K."/>
            <person name="Hall N."/>
            <person name="Watson M."/>
            <person name="Adriaenssens E.M."/>
            <person name="Foster-Nyarko E."/>
            <person name="Jarju S."/>
            <person name="Secka A."/>
            <person name="Antonio M."/>
            <person name="Oren A."/>
            <person name="Chaudhuri R.R."/>
            <person name="La Ragione R."/>
            <person name="Hildebrand F."/>
            <person name="Pallen M.J."/>
        </authorList>
    </citation>
    <scope>NUCLEOTIDE SEQUENCE</scope>
    <source>
        <strain evidence="1">9366</strain>
    </source>
</reference>
<dbReference type="EMBL" id="DVNJ01000025">
    <property type="protein sequence ID" value="HIU63051.1"/>
    <property type="molecule type" value="Genomic_DNA"/>
</dbReference>
<accession>A0A9D1SK13</accession>
<gene>
    <name evidence="1" type="ORF">IAB07_04730</name>
</gene>
<sequence length="105" mass="10845">MMEYAKLCALAADTAAALDELSYSPALAFFAAGEEGSAGVRGGEIVAACVVIEAGESPALVVDGETTAITDCAVLRLRLSAGVHSFKLDVKRGMLLIAGGRRTWK</sequence>
<dbReference type="Proteomes" id="UP000824145">
    <property type="component" value="Unassembled WGS sequence"/>
</dbReference>
<evidence type="ECO:0000313" key="1">
    <source>
        <dbReference type="EMBL" id="HIU63051.1"/>
    </source>
</evidence>
<organism evidence="1 2">
    <name type="scientific">Candidatus Caccalectryoclostridium excrementigallinarum</name>
    <dbReference type="NCBI Taxonomy" id="2840710"/>
    <lineage>
        <taxon>Bacteria</taxon>
        <taxon>Bacillati</taxon>
        <taxon>Bacillota</taxon>
        <taxon>Clostridia</taxon>
        <taxon>Christensenellales</taxon>
        <taxon>Christensenellaceae</taxon>
        <taxon>Christensenellaceae incertae sedis</taxon>
        <taxon>Candidatus Caccalectryoclostridium</taxon>
    </lineage>
</organism>
<dbReference type="AlphaFoldDB" id="A0A9D1SK13"/>
<reference evidence="1" key="1">
    <citation type="submission" date="2020-10" db="EMBL/GenBank/DDBJ databases">
        <authorList>
            <person name="Gilroy R."/>
        </authorList>
    </citation>
    <scope>NUCLEOTIDE SEQUENCE</scope>
    <source>
        <strain evidence="1">9366</strain>
    </source>
</reference>
<comment type="caution">
    <text evidence="1">The sequence shown here is derived from an EMBL/GenBank/DDBJ whole genome shotgun (WGS) entry which is preliminary data.</text>
</comment>
<name>A0A9D1SK13_9FIRM</name>
<proteinExistence type="predicted"/>
<protein>
    <submittedName>
        <fullName evidence="1">Uncharacterized protein</fullName>
    </submittedName>
</protein>